<comment type="caution">
    <text evidence="3">The sequence shown here is derived from an EMBL/GenBank/DDBJ whole genome shotgun (WGS) entry which is preliminary data.</text>
</comment>
<reference evidence="3" key="1">
    <citation type="submission" date="2020-11" db="EMBL/GenBank/DDBJ databases">
        <authorList>
            <consortium name="DOE Joint Genome Institute"/>
            <person name="Ahrendt S."/>
            <person name="Riley R."/>
            <person name="Andreopoulos W."/>
            <person name="Labutti K."/>
            <person name="Pangilinan J."/>
            <person name="Ruiz-Duenas F.J."/>
            <person name="Barrasa J.M."/>
            <person name="Sanchez-Garcia M."/>
            <person name="Camarero S."/>
            <person name="Miyauchi S."/>
            <person name="Serrano A."/>
            <person name="Linde D."/>
            <person name="Babiker R."/>
            <person name="Drula E."/>
            <person name="Ayuso-Fernandez I."/>
            <person name="Pacheco R."/>
            <person name="Padilla G."/>
            <person name="Ferreira P."/>
            <person name="Barriuso J."/>
            <person name="Kellner H."/>
            <person name="Castanera R."/>
            <person name="Alfaro M."/>
            <person name="Ramirez L."/>
            <person name="Pisabarro A.G."/>
            <person name="Kuo A."/>
            <person name="Tritt A."/>
            <person name="Lipzen A."/>
            <person name="He G."/>
            <person name="Yan M."/>
            <person name="Ng V."/>
            <person name="Cullen D."/>
            <person name="Martin F."/>
            <person name="Rosso M.-N."/>
            <person name="Henrissat B."/>
            <person name="Hibbett D."/>
            <person name="Martinez A.T."/>
            <person name="Grigoriev I.V."/>
        </authorList>
    </citation>
    <scope>NUCLEOTIDE SEQUENCE</scope>
    <source>
        <strain evidence="3">CIRM-BRFM 674</strain>
    </source>
</reference>
<evidence type="ECO:0000313" key="3">
    <source>
        <dbReference type="EMBL" id="KAF9477218.1"/>
    </source>
</evidence>
<keyword evidence="4" id="KW-1185">Reference proteome</keyword>
<evidence type="ECO:0000256" key="1">
    <source>
        <dbReference type="SAM" id="Phobius"/>
    </source>
</evidence>
<keyword evidence="1" id="KW-0812">Transmembrane</keyword>
<evidence type="ECO:0000313" key="4">
    <source>
        <dbReference type="Proteomes" id="UP000807469"/>
    </source>
</evidence>
<keyword evidence="2" id="KW-0732">Signal</keyword>
<protein>
    <submittedName>
        <fullName evidence="3">Uncharacterized protein</fullName>
    </submittedName>
</protein>
<keyword evidence="1" id="KW-1133">Transmembrane helix</keyword>
<evidence type="ECO:0000256" key="2">
    <source>
        <dbReference type="SAM" id="SignalP"/>
    </source>
</evidence>
<name>A0A9P6CZ24_9AGAR</name>
<accession>A0A9P6CZ24</accession>
<dbReference type="EMBL" id="MU155268">
    <property type="protein sequence ID" value="KAF9477218.1"/>
    <property type="molecule type" value="Genomic_DNA"/>
</dbReference>
<feature type="transmembrane region" description="Helical" evidence="1">
    <location>
        <begin position="174"/>
        <end position="194"/>
    </location>
</feature>
<organism evidence="3 4">
    <name type="scientific">Pholiota conissans</name>
    <dbReference type="NCBI Taxonomy" id="109636"/>
    <lineage>
        <taxon>Eukaryota</taxon>
        <taxon>Fungi</taxon>
        <taxon>Dikarya</taxon>
        <taxon>Basidiomycota</taxon>
        <taxon>Agaricomycotina</taxon>
        <taxon>Agaricomycetes</taxon>
        <taxon>Agaricomycetidae</taxon>
        <taxon>Agaricales</taxon>
        <taxon>Agaricineae</taxon>
        <taxon>Strophariaceae</taxon>
        <taxon>Pholiota</taxon>
    </lineage>
</organism>
<sequence>MARFTGSLFALTAAFVSLRTRLTIYQPAPTDPALQAPTVNDATIIGVAPIAVQSDGATLYGATEVATALVLGETTLSISPSTFVATFEEGASTYHFSQATTTTILGHAIAVNEDLSCGPGNGNNLNCVAEGEVSIEGATATGTTVTFAASQSPIFTITSSIGPLPTGKSGAVHVAPFTAAMSLFAGFLGGVVYVL</sequence>
<gene>
    <name evidence="3" type="ORF">BDN70DRAFT_881439</name>
</gene>
<feature type="chain" id="PRO_5040501124" evidence="2">
    <location>
        <begin position="21"/>
        <end position="195"/>
    </location>
</feature>
<dbReference type="AlphaFoldDB" id="A0A9P6CZ24"/>
<feature type="signal peptide" evidence="2">
    <location>
        <begin position="1"/>
        <end position="20"/>
    </location>
</feature>
<proteinExistence type="predicted"/>
<keyword evidence="1" id="KW-0472">Membrane</keyword>
<dbReference type="Proteomes" id="UP000807469">
    <property type="component" value="Unassembled WGS sequence"/>
</dbReference>